<dbReference type="UniPathway" id="UPA00031">
    <property type="reaction ID" value="UER00010"/>
</dbReference>
<dbReference type="CDD" id="cd01748">
    <property type="entry name" value="GATase1_IGP_Synthase"/>
    <property type="match status" value="1"/>
</dbReference>
<accession>A0A2P2D9R1</accession>
<evidence type="ECO:0000256" key="3">
    <source>
        <dbReference type="ARBA" id="ARBA00022605"/>
    </source>
</evidence>
<keyword evidence="6 10" id="KW-0368">Histidine biosynthesis</keyword>
<gene>
    <name evidence="10 13" type="primary">hisH</name>
    <name evidence="13" type="ORF">LPTSP2_06310</name>
</gene>
<comment type="caution">
    <text evidence="13">The sequence shown here is derived from an EMBL/GenBank/DDBJ whole genome shotgun (WGS) entry which is preliminary data.</text>
</comment>
<evidence type="ECO:0000256" key="9">
    <source>
        <dbReference type="ARBA" id="ARBA00049534"/>
    </source>
</evidence>
<keyword evidence="14" id="KW-1185">Reference proteome</keyword>
<feature type="active site" description="Nucleophile" evidence="10 11">
    <location>
        <position position="80"/>
    </location>
</feature>
<feature type="active site" evidence="10 11">
    <location>
        <position position="189"/>
    </location>
</feature>
<comment type="subunit">
    <text evidence="2 10">Heterodimer of HisH and HisF.</text>
</comment>
<feature type="domain" description="Glutamine amidotransferase" evidence="12">
    <location>
        <begin position="25"/>
        <end position="202"/>
    </location>
</feature>
<protein>
    <recommendedName>
        <fullName evidence="10">Imidazole glycerol phosphate synthase subunit HisH</fullName>
        <ecNumber evidence="10">4.3.2.10</ecNumber>
    </recommendedName>
    <alternativeName>
        <fullName evidence="10">IGP synthase glutaminase subunit</fullName>
        <ecNumber evidence="10">3.5.1.2</ecNumber>
    </alternativeName>
    <alternativeName>
        <fullName evidence="10">IGP synthase subunit HisH</fullName>
    </alternativeName>
    <alternativeName>
        <fullName evidence="10">ImGP synthase subunit HisH</fullName>
        <shortName evidence="10">IGPS subunit HisH</shortName>
    </alternativeName>
</protein>
<dbReference type="PROSITE" id="PS51273">
    <property type="entry name" value="GATASE_TYPE_1"/>
    <property type="match status" value="1"/>
</dbReference>
<dbReference type="Pfam" id="PF00117">
    <property type="entry name" value="GATase"/>
    <property type="match status" value="1"/>
</dbReference>
<name>A0A2P2D9R1_9LEPT</name>
<dbReference type="AlphaFoldDB" id="A0A2P2D9R1"/>
<dbReference type="GO" id="GO:0016829">
    <property type="term" value="F:lyase activity"/>
    <property type="evidence" value="ECO:0007669"/>
    <property type="project" value="UniProtKB-KW"/>
</dbReference>
<dbReference type="InterPro" id="IPR010139">
    <property type="entry name" value="Imidazole-glycPsynth_HisH"/>
</dbReference>
<evidence type="ECO:0000256" key="4">
    <source>
        <dbReference type="ARBA" id="ARBA00022801"/>
    </source>
</evidence>
<keyword evidence="3 10" id="KW-0028">Amino-acid biosynthesis</keyword>
<keyword evidence="5 10" id="KW-0315">Glutamine amidotransferase</keyword>
<dbReference type="PANTHER" id="PTHR42701:SF1">
    <property type="entry name" value="IMIDAZOLE GLYCEROL PHOSPHATE SYNTHASE SUBUNIT HISH"/>
    <property type="match status" value="1"/>
</dbReference>
<evidence type="ECO:0000256" key="6">
    <source>
        <dbReference type="ARBA" id="ARBA00023102"/>
    </source>
</evidence>
<dbReference type="Gene3D" id="3.40.50.880">
    <property type="match status" value="1"/>
</dbReference>
<evidence type="ECO:0000256" key="11">
    <source>
        <dbReference type="PIRSR" id="PIRSR000495-1"/>
    </source>
</evidence>
<keyword evidence="10" id="KW-0963">Cytoplasm</keyword>
<evidence type="ECO:0000256" key="8">
    <source>
        <dbReference type="ARBA" id="ARBA00047838"/>
    </source>
</evidence>
<evidence type="ECO:0000259" key="12">
    <source>
        <dbReference type="Pfam" id="PF00117"/>
    </source>
</evidence>
<comment type="function">
    <text evidence="10">IGPS catalyzes the conversion of PRFAR and glutamine to IGP, AICAR and glutamate. The HisH subunit catalyzes the hydrolysis of glutamine to glutamate and ammonia as part of the synthesis of IGP and AICAR. The resulting ammonia molecule is channeled to the active site of HisF.</text>
</comment>
<evidence type="ECO:0000313" key="13">
    <source>
        <dbReference type="EMBL" id="GBF41359.1"/>
    </source>
</evidence>
<keyword evidence="7 10" id="KW-0456">Lyase</keyword>
<dbReference type="EMBL" id="BFAZ01000003">
    <property type="protein sequence ID" value="GBF41359.1"/>
    <property type="molecule type" value="Genomic_DNA"/>
</dbReference>
<evidence type="ECO:0000256" key="5">
    <source>
        <dbReference type="ARBA" id="ARBA00022962"/>
    </source>
</evidence>
<dbReference type="PANTHER" id="PTHR42701">
    <property type="entry name" value="IMIDAZOLE GLYCEROL PHOSPHATE SYNTHASE SUBUNIT HISH"/>
    <property type="match status" value="1"/>
</dbReference>
<dbReference type="NCBIfam" id="TIGR01855">
    <property type="entry name" value="IMP_synth_hisH"/>
    <property type="match status" value="1"/>
</dbReference>
<dbReference type="GO" id="GO:0000105">
    <property type="term" value="P:L-histidine biosynthetic process"/>
    <property type="evidence" value="ECO:0007669"/>
    <property type="project" value="UniProtKB-UniRule"/>
</dbReference>
<dbReference type="GO" id="GO:0005737">
    <property type="term" value="C:cytoplasm"/>
    <property type="evidence" value="ECO:0007669"/>
    <property type="project" value="UniProtKB-SubCell"/>
</dbReference>
<dbReference type="EC" id="3.5.1.2" evidence="10"/>
<reference evidence="14" key="1">
    <citation type="journal article" date="2019" name="Microbiol. Immunol.">
        <title>Molecular and phenotypic characterization of Leptospira johnsonii sp. nov., Leptospira ellinghausenii sp. nov. and Leptospira ryugenii sp. nov. isolated from soil and water in Japan.</title>
        <authorList>
            <person name="Masuzawa T."/>
            <person name="Saito M."/>
            <person name="Nakao R."/>
            <person name="Nikaido Y."/>
            <person name="Matsumoto M."/>
            <person name="Ogawa M."/>
            <person name="Yokoyama M."/>
            <person name="Hidaka Y."/>
            <person name="Tomita J."/>
            <person name="Sakakibara K."/>
            <person name="Suzuki K."/>
            <person name="Yasuda S."/>
            <person name="Sato H."/>
            <person name="Yamaguchi M."/>
            <person name="Yoshida S.I."/>
            <person name="Koizumi N."/>
            <person name="Kawamura Y."/>
        </authorList>
    </citation>
    <scope>NUCLEOTIDE SEQUENCE [LARGE SCALE GENOMIC DNA]</scope>
    <source>
        <strain evidence="14">E18</strain>
    </source>
</reference>
<organism evidence="13 14">
    <name type="scientific">Leptospira ellinghausenii</name>
    <dbReference type="NCBI Taxonomy" id="1917822"/>
    <lineage>
        <taxon>Bacteria</taxon>
        <taxon>Pseudomonadati</taxon>
        <taxon>Spirochaetota</taxon>
        <taxon>Spirochaetia</taxon>
        <taxon>Leptospirales</taxon>
        <taxon>Leptospiraceae</taxon>
        <taxon>Leptospira</taxon>
    </lineage>
</organism>
<evidence type="ECO:0000256" key="2">
    <source>
        <dbReference type="ARBA" id="ARBA00011152"/>
    </source>
</evidence>
<dbReference type="EC" id="4.3.2.10" evidence="10"/>
<dbReference type="GO" id="GO:0004359">
    <property type="term" value="F:glutaminase activity"/>
    <property type="evidence" value="ECO:0007669"/>
    <property type="project" value="UniProtKB-EC"/>
</dbReference>
<dbReference type="RefSeq" id="WP_108958578.1">
    <property type="nucleotide sequence ID" value="NZ_BFAZ01000003.1"/>
</dbReference>
<comment type="pathway">
    <text evidence="1 10">Amino-acid biosynthesis; L-histidine biosynthesis; L-histidine from 5-phospho-alpha-D-ribose 1-diphosphate: step 5/9.</text>
</comment>
<dbReference type="SUPFAM" id="SSF52317">
    <property type="entry name" value="Class I glutamine amidotransferase-like"/>
    <property type="match status" value="1"/>
</dbReference>
<sequence>MLTIIDYGLGNILSFQNVYKRINIETRIAKSIADLENATKLILPGVGAFDHAVDLLNASGMRSKIEELVFQKKTPIIGICVGMQILANSSEEGTKPGLGWIAGSVKKFDFRKLEKKIPMPHMGWNDVQPNEEGSELFRGLDSDSRFYFLHSYYFECTDKQNEISKTDYGNSFSSAIKKNHIYGVQFHPEKSHHSGQILLKNFAEI</sequence>
<dbReference type="Proteomes" id="UP000245206">
    <property type="component" value="Unassembled WGS sequence"/>
</dbReference>
<evidence type="ECO:0000256" key="10">
    <source>
        <dbReference type="HAMAP-Rule" id="MF_00278"/>
    </source>
</evidence>
<comment type="catalytic activity">
    <reaction evidence="9 10">
        <text>L-glutamine + H2O = L-glutamate + NH4(+)</text>
        <dbReference type="Rhea" id="RHEA:15889"/>
        <dbReference type="ChEBI" id="CHEBI:15377"/>
        <dbReference type="ChEBI" id="CHEBI:28938"/>
        <dbReference type="ChEBI" id="CHEBI:29985"/>
        <dbReference type="ChEBI" id="CHEBI:58359"/>
        <dbReference type="EC" id="3.5.1.2"/>
    </reaction>
</comment>
<comment type="catalytic activity">
    <reaction evidence="8 10">
        <text>5-[(5-phospho-1-deoxy-D-ribulos-1-ylimino)methylamino]-1-(5-phospho-beta-D-ribosyl)imidazole-4-carboxamide + L-glutamine = D-erythro-1-(imidazol-4-yl)glycerol 3-phosphate + 5-amino-1-(5-phospho-beta-D-ribosyl)imidazole-4-carboxamide + L-glutamate + H(+)</text>
        <dbReference type="Rhea" id="RHEA:24793"/>
        <dbReference type="ChEBI" id="CHEBI:15378"/>
        <dbReference type="ChEBI" id="CHEBI:29985"/>
        <dbReference type="ChEBI" id="CHEBI:58278"/>
        <dbReference type="ChEBI" id="CHEBI:58359"/>
        <dbReference type="ChEBI" id="CHEBI:58475"/>
        <dbReference type="ChEBI" id="CHEBI:58525"/>
        <dbReference type="EC" id="4.3.2.10"/>
    </reaction>
</comment>
<dbReference type="InterPro" id="IPR029062">
    <property type="entry name" value="Class_I_gatase-like"/>
</dbReference>
<dbReference type="InterPro" id="IPR017926">
    <property type="entry name" value="GATASE"/>
</dbReference>
<evidence type="ECO:0000256" key="1">
    <source>
        <dbReference type="ARBA" id="ARBA00005091"/>
    </source>
</evidence>
<dbReference type="OrthoDB" id="9807137at2"/>
<keyword evidence="4 10" id="KW-0378">Hydrolase</keyword>
<dbReference type="PIRSF" id="PIRSF000495">
    <property type="entry name" value="Amidotransf_hisH"/>
    <property type="match status" value="1"/>
</dbReference>
<comment type="subcellular location">
    <subcellularLocation>
        <location evidence="10">Cytoplasm</location>
    </subcellularLocation>
</comment>
<evidence type="ECO:0000256" key="7">
    <source>
        <dbReference type="ARBA" id="ARBA00023239"/>
    </source>
</evidence>
<dbReference type="GO" id="GO:0000107">
    <property type="term" value="F:imidazoleglycerol-phosphate synthase activity"/>
    <property type="evidence" value="ECO:0007669"/>
    <property type="project" value="UniProtKB-UniRule"/>
</dbReference>
<evidence type="ECO:0000313" key="14">
    <source>
        <dbReference type="Proteomes" id="UP000245206"/>
    </source>
</evidence>
<proteinExistence type="inferred from homology"/>
<feature type="active site" evidence="10 11">
    <location>
        <position position="187"/>
    </location>
</feature>
<dbReference type="HAMAP" id="MF_00278">
    <property type="entry name" value="HisH"/>
    <property type="match status" value="1"/>
</dbReference>